<dbReference type="EMBL" id="ACHM02000003">
    <property type="protein sequence ID" value="EFH92791.1"/>
    <property type="molecule type" value="Genomic_DNA"/>
</dbReference>
<dbReference type="PROSITE" id="PS50006">
    <property type="entry name" value="FHA_DOMAIN"/>
    <property type="match status" value="1"/>
</dbReference>
<dbReference type="AlphaFoldDB" id="D6SBE1"/>
<dbReference type="Pfam" id="PF00498">
    <property type="entry name" value="FHA"/>
    <property type="match status" value="1"/>
</dbReference>
<dbReference type="Proteomes" id="UP000004063">
    <property type="component" value="Chromosome"/>
</dbReference>
<dbReference type="HOGENOM" id="CLU_131367_1_0_9"/>
<accession>D6SBE1</accession>
<feature type="transmembrane region" description="Helical" evidence="1">
    <location>
        <begin position="32"/>
        <end position="53"/>
    </location>
</feature>
<dbReference type="InterPro" id="IPR008984">
    <property type="entry name" value="SMAD_FHA_dom_sf"/>
</dbReference>
<dbReference type="SUPFAM" id="SSF49879">
    <property type="entry name" value="SMAD/FHA domain"/>
    <property type="match status" value="1"/>
</dbReference>
<keyword evidence="1" id="KW-0812">Transmembrane</keyword>
<dbReference type="SMART" id="SM00240">
    <property type="entry name" value="FHA"/>
    <property type="match status" value="1"/>
</dbReference>
<feature type="domain" description="FHA" evidence="2">
    <location>
        <begin position="87"/>
        <end position="142"/>
    </location>
</feature>
<name>D6SBE1_FINMA</name>
<dbReference type="eggNOG" id="COG1716">
    <property type="taxonomic scope" value="Bacteria"/>
</dbReference>
<dbReference type="PANTHER" id="PTHR23308">
    <property type="entry name" value="NUCLEAR INHIBITOR OF PROTEIN PHOSPHATASE-1"/>
    <property type="match status" value="1"/>
</dbReference>
<sequence>MEPMKYIIDILDAFFSIQITPNLKLYNLISMFFKYLFVIIIYYFIFNIIKMIYLDIKGTNNMNYSSNTYLKLINRKENLPFKIQEHYFIGRTATIGRDDSNQVALKDRFISKRHARIYKEKNNYYIEDLNSANGTFLNGNKLINSARLNDKDLIDIGQIEFMFVNGDKDAN</sequence>
<dbReference type="InterPro" id="IPR050923">
    <property type="entry name" value="Cell_Proc_Reg/RNA_Proc"/>
</dbReference>
<comment type="caution">
    <text evidence="3">The sequence shown here is derived from an EMBL/GenBank/DDBJ whole genome shotgun (WGS) entry which is preliminary data.</text>
</comment>
<dbReference type="Gene3D" id="2.60.200.20">
    <property type="match status" value="1"/>
</dbReference>
<dbReference type="STRING" id="525282.HMPREF0391_11763"/>
<gene>
    <name evidence="3" type="ORF">HMPREF0391_11763</name>
</gene>
<keyword evidence="1" id="KW-0472">Membrane</keyword>
<reference evidence="3" key="1">
    <citation type="submission" date="2010-05" db="EMBL/GenBank/DDBJ databases">
        <authorList>
            <person name="Muzny D."/>
            <person name="Qin X."/>
            <person name="Buhay C."/>
            <person name="Dugan-Rocha S."/>
            <person name="Ding Y."/>
            <person name="Chen G."/>
            <person name="Hawes A."/>
            <person name="Holder M."/>
            <person name="Jhangiani S."/>
            <person name="Johnson A."/>
            <person name="Khan Z."/>
            <person name="Li Z."/>
            <person name="Liu W."/>
            <person name="Liu X."/>
            <person name="Perez L."/>
            <person name="Shen H."/>
            <person name="Wang Q."/>
            <person name="Watt J."/>
            <person name="Xi L."/>
            <person name="Xin Y."/>
            <person name="Zhou J."/>
            <person name="Deng J."/>
            <person name="Jiang H."/>
            <person name="Liu Y."/>
            <person name="Qu J."/>
            <person name="Song X.-Z."/>
            <person name="Zhang L."/>
            <person name="Villasana D."/>
            <person name="Johnson A."/>
            <person name="Liu J."/>
            <person name="Liyanage D."/>
            <person name="Lorensuhewa L."/>
            <person name="Robinson T."/>
            <person name="Song A."/>
            <person name="Song B.-B."/>
            <person name="Dinh H."/>
            <person name="Thornton R."/>
            <person name="Coyle M."/>
            <person name="Francisco L."/>
            <person name="Jackson L."/>
            <person name="Javaid M."/>
            <person name="Korchina V."/>
            <person name="Kovar C."/>
            <person name="Mata R."/>
            <person name="Mathew T."/>
            <person name="Ngo R."/>
            <person name="Nguyen L."/>
            <person name="Nguyen N."/>
            <person name="Okwuonu G."/>
            <person name="Ongeri F."/>
            <person name="Pham C."/>
            <person name="Simmons D."/>
            <person name="Wilczek-Boney K."/>
            <person name="Hale W."/>
            <person name="Jakkamsetti A."/>
            <person name="Pham P."/>
            <person name="Ruth R."/>
            <person name="San Lucas F."/>
            <person name="Warren J."/>
            <person name="Zhang J."/>
            <person name="Zhao Z."/>
            <person name="Zhou C."/>
            <person name="Zhu D."/>
            <person name="Lee S."/>
            <person name="Bess C."/>
            <person name="Blankenburg K."/>
            <person name="Forbes L."/>
            <person name="Fu Q."/>
            <person name="Gubbala S."/>
            <person name="Hirani K."/>
            <person name="Jayaseelan J.C."/>
            <person name="Lara F."/>
            <person name="Munidasa M."/>
            <person name="Palculict T."/>
            <person name="Patil S."/>
            <person name="Pu L.-L."/>
            <person name="Saada N."/>
            <person name="Tang L."/>
            <person name="Weissenberger G."/>
            <person name="Zhu Y."/>
            <person name="Hemphill L."/>
            <person name="Shang Y."/>
            <person name="Youmans B."/>
            <person name="Ayvaz T."/>
            <person name="Ross M."/>
            <person name="Santibanez J."/>
            <person name="Aqrawi P."/>
            <person name="Gross S."/>
            <person name="Joshi V."/>
            <person name="Fowler G."/>
            <person name="Nazareth L."/>
            <person name="Reid J."/>
            <person name="Worley K."/>
            <person name="Petrosino J."/>
            <person name="Highlander S."/>
            <person name="Gibbs R."/>
        </authorList>
    </citation>
    <scope>NUCLEOTIDE SEQUENCE [LARGE SCALE GENOMIC DNA]</scope>
    <source>
        <strain evidence="3">ATCC 53516</strain>
    </source>
</reference>
<dbReference type="InterPro" id="IPR000253">
    <property type="entry name" value="FHA_dom"/>
</dbReference>
<organism evidence="3">
    <name type="scientific">Finegoldia magna ATCC 53516</name>
    <dbReference type="NCBI Taxonomy" id="525282"/>
    <lineage>
        <taxon>Bacteria</taxon>
        <taxon>Bacillati</taxon>
        <taxon>Bacillota</taxon>
        <taxon>Tissierellia</taxon>
        <taxon>Tissierellales</taxon>
        <taxon>Peptoniphilaceae</taxon>
        <taxon>Finegoldia</taxon>
    </lineage>
</organism>
<evidence type="ECO:0000256" key="1">
    <source>
        <dbReference type="SAM" id="Phobius"/>
    </source>
</evidence>
<protein>
    <submittedName>
        <fullName evidence="3">FHA domain protein</fullName>
    </submittedName>
</protein>
<evidence type="ECO:0000313" key="3">
    <source>
        <dbReference type="EMBL" id="EFH92791.1"/>
    </source>
</evidence>
<dbReference type="CDD" id="cd00060">
    <property type="entry name" value="FHA"/>
    <property type="match status" value="1"/>
</dbReference>
<keyword evidence="1" id="KW-1133">Transmembrane helix</keyword>
<evidence type="ECO:0000259" key="2">
    <source>
        <dbReference type="PROSITE" id="PS50006"/>
    </source>
</evidence>
<proteinExistence type="predicted"/>